<protein>
    <submittedName>
        <fullName evidence="2">Uncharacterized protein</fullName>
    </submittedName>
</protein>
<keyword evidence="3" id="KW-1185">Reference proteome</keyword>
<comment type="caution">
    <text evidence="2">The sequence shown here is derived from an EMBL/GenBank/DDBJ whole genome shotgun (WGS) entry which is preliminary data.</text>
</comment>
<dbReference type="Proteomes" id="UP001148838">
    <property type="component" value="Unassembled WGS sequence"/>
</dbReference>
<evidence type="ECO:0000256" key="1">
    <source>
        <dbReference type="SAM" id="MobiDB-lite"/>
    </source>
</evidence>
<proteinExistence type="predicted"/>
<feature type="compositionally biased region" description="Basic and acidic residues" evidence="1">
    <location>
        <begin position="80"/>
        <end position="130"/>
    </location>
</feature>
<accession>A0ABQ8S318</accession>
<evidence type="ECO:0000313" key="3">
    <source>
        <dbReference type="Proteomes" id="UP001148838"/>
    </source>
</evidence>
<gene>
    <name evidence="2" type="ORF">ANN_24302</name>
</gene>
<dbReference type="EMBL" id="JAJSOF020000037">
    <property type="protein sequence ID" value="KAJ4428284.1"/>
    <property type="molecule type" value="Genomic_DNA"/>
</dbReference>
<evidence type="ECO:0000313" key="2">
    <source>
        <dbReference type="EMBL" id="KAJ4428284.1"/>
    </source>
</evidence>
<name>A0ABQ8S318_PERAM</name>
<organism evidence="2 3">
    <name type="scientific">Periplaneta americana</name>
    <name type="common">American cockroach</name>
    <name type="synonym">Blatta americana</name>
    <dbReference type="NCBI Taxonomy" id="6978"/>
    <lineage>
        <taxon>Eukaryota</taxon>
        <taxon>Metazoa</taxon>
        <taxon>Ecdysozoa</taxon>
        <taxon>Arthropoda</taxon>
        <taxon>Hexapoda</taxon>
        <taxon>Insecta</taxon>
        <taxon>Pterygota</taxon>
        <taxon>Neoptera</taxon>
        <taxon>Polyneoptera</taxon>
        <taxon>Dictyoptera</taxon>
        <taxon>Blattodea</taxon>
        <taxon>Blattoidea</taxon>
        <taxon>Blattidae</taxon>
        <taxon>Blattinae</taxon>
        <taxon>Periplaneta</taxon>
    </lineage>
</organism>
<reference evidence="2 3" key="1">
    <citation type="journal article" date="2022" name="Allergy">
        <title>Genome assembly and annotation of Periplaneta americana reveal a comprehensive cockroach allergen profile.</title>
        <authorList>
            <person name="Wang L."/>
            <person name="Xiong Q."/>
            <person name="Saelim N."/>
            <person name="Wang L."/>
            <person name="Nong W."/>
            <person name="Wan A.T."/>
            <person name="Shi M."/>
            <person name="Liu X."/>
            <person name="Cao Q."/>
            <person name="Hui J.H.L."/>
            <person name="Sookrung N."/>
            <person name="Leung T.F."/>
            <person name="Tungtrongchitr A."/>
            <person name="Tsui S.K.W."/>
        </authorList>
    </citation>
    <scope>NUCLEOTIDE SEQUENCE [LARGE SCALE GENOMIC DNA]</scope>
    <source>
        <strain evidence="2">PWHHKU_190912</strain>
    </source>
</reference>
<feature type="region of interest" description="Disordered" evidence="1">
    <location>
        <begin position="1"/>
        <end position="130"/>
    </location>
</feature>
<sequence>MAGLCESGNEPPGSLKSKAATDSLRTSVRPWPDNWPVETARRDGNINKNLIFKGEGGTNEKKRKKHRDLPQSLKKLQKGRKNDAETDQKEEKELVGSLIEKKLPSEGRTGRNDEREKSSGQKKISDDRRH</sequence>